<dbReference type="Proteomes" id="UP000623129">
    <property type="component" value="Unassembled WGS sequence"/>
</dbReference>
<dbReference type="GO" id="GO:1990904">
    <property type="term" value="C:ribonucleoprotein complex"/>
    <property type="evidence" value="ECO:0007669"/>
    <property type="project" value="UniProtKB-KW"/>
</dbReference>
<keyword evidence="2 7" id="KW-0689">Ribosomal protein</keyword>
<evidence type="ECO:0000313" key="7">
    <source>
        <dbReference type="EMBL" id="KAF3337638.1"/>
    </source>
</evidence>
<feature type="region of interest" description="Disordered" evidence="6">
    <location>
        <begin position="128"/>
        <end position="163"/>
    </location>
</feature>
<dbReference type="OrthoDB" id="528635at2759"/>
<accession>A0A833RD57</accession>
<comment type="similarity">
    <text evidence="1">Belongs to the universal ribosomal protein uL29 family.</text>
</comment>
<evidence type="ECO:0000313" key="8">
    <source>
        <dbReference type="Proteomes" id="UP000623129"/>
    </source>
</evidence>
<evidence type="ECO:0000256" key="6">
    <source>
        <dbReference type="SAM" id="MobiDB-lite"/>
    </source>
</evidence>
<keyword evidence="8" id="KW-1185">Reference proteome</keyword>
<dbReference type="PANTHER" id="PTHR10916:SF0">
    <property type="entry name" value="LARGE RIBOSOMAL SUBUNIT PROTEIN UL29C"/>
    <property type="match status" value="1"/>
</dbReference>
<organism evidence="7 8">
    <name type="scientific">Carex littledalei</name>
    <dbReference type="NCBI Taxonomy" id="544730"/>
    <lineage>
        <taxon>Eukaryota</taxon>
        <taxon>Viridiplantae</taxon>
        <taxon>Streptophyta</taxon>
        <taxon>Embryophyta</taxon>
        <taxon>Tracheophyta</taxon>
        <taxon>Spermatophyta</taxon>
        <taxon>Magnoliopsida</taxon>
        <taxon>Liliopsida</taxon>
        <taxon>Poales</taxon>
        <taxon>Cyperaceae</taxon>
        <taxon>Cyperoideae</taxon>
        <taxon>Cariceae</taxon>
        <taxon>Carex</taxon>
        <taxon>Carex subgen. Euthyceras</taxon>
    </lineage>
</organism>
<dbReference type="HAMAP" id="MF_00374">
    <property type="entry name" value="Ribosomal_uL29"/>
    <property type="match status" value="1"/>
</dbReference>
<dbReference type="GO" id="GO:0009507">
    <property type="term" value="C:chloroplast"/>
    <property type="evidence" value="ECO:0007669"/>
    <property type="project" value="TreeGrafter"/>
</dbReference>
<comment type="caution">
    <text evidence="7">The sequence shown here is derived from an EMBL/GenBank/DDBJ whole genome shotgun (WGS) entry which is preliminary data.</text>
</comment>
<feature type="compositionally biased region" description="Basic and acidic residues" evidence="6">
    <location>
        <begin position="149"/>
        <end position="163"/>
    </location>
</feature>
<dbReference type="AlphaFoldDB" id="A0A833RD57"/>
<dbReference type="GO" id="GO:0006412">
    <property type="term" value="P:translation"/>
    <property type="evidence" value="ECO:0007669"/>
    <property type="project" value="InterPro"/>
</dbReference>
<gene>
    <name evidence="7" type="ORF">FCM35_KLT18225</name>
</gene>
<dbReference type="Pfam" id="PF00831">
    <property type="entry name" value="Ribosomal_L29"/>
    <property type="match status" value="1"/>
</dbReference>
<dbReference type="PANTHER" id="PTHR10916">
    <property type="entry name" value="60S RIBOSOMAL PROTEIN L35/50S RIBOSOMAL PROTEIN L29"/>
    <property type="match status" value="1"/>
</dbReference>
<dbReference type="InterPro" id="IPR036049">
    <property type="entry name" value="Ribosomal_uL29_sf"/>
</dbReference>
<feature type="compositionally biased region" description="Basic residues" evidence="6">
    <location>
        <begin position="128"/>
        <end position="139"/>
    </location>
</feature>
<dbReference type="GO" id="GO:0003735">
    <property type="term" value="F:structural constituent of ribosome"/>
    <property type="evidence" value="ECO:0007669"/>
    <property type="project" value="InterPro"/>
</dbReference>
<evidence type="ECO:0000256" key="2">
    <source>
        <dbReference type="ARBA" id="ARBA00022980"/>
    </source>
</evidence>
<dbReference type="Gene3D" id="1.10.287.310">
    <property type="match status" value="1"/>
</dbReference>
<name>A0A833RD57_9POAL</name>
<proteinExistence type="inferred from homology"/>
<evidence type="ECO:0000256" key="3">
    <source>
        <dbReference type="ARBA" id="ARBA00023274"/>
    </source>
</evidence>
<dbReference type="InterPro" id="IPR001854">
    <property type="entry name" value="Ribosomal_uL29"/>
</dbReference>
<dbReference type="CDD" id="cd00427">
    <property type="entry name" value="Ribosomal_L29_HIP"/>
    <property type="match status" value="1"/>
</dbReference>
<keyword evidence="3" id="KW-0687">Ribonucleoprotein</keyword>
<evidence type="ECO:0000256" key="4">
    <source>
        <dbReference type="ARBA" id="ARBA00040028"/>
    </source>
</evidence>
<dbReference type="NCBIfam" id="TIGR00012">
    <property type="entry name" value="L29"/>
    <property type="match status" value="1"/>
</dbReference>
<protein>
    <recommendedName>
        <fullName evidence="4">Large ribosomal subunit protein uL29c</fullName>
    </recommendedName>
    <alternativeName>
        <fullName evidence="5">50S ribosomal protein L29, chloroplastic</fullName>
    </alternativeName>
</protein>
<evidence type="ECO:0000256" key="5">
    <source>
        <dbReference type="ARBA" id="ARBA00042960"/>
    </source>
</evidence>
<evidence type="ECO:0000256" key="1">
    <source>
        <dbReference type="ARBA" id="ARBA00009254"/>
    </source>
</evidence>
<reference evidence="7" key="1">
    <citation type="submission" date="2020-01" db="EMBL/GenBank/DDBJ databases">
        <title>Genome sequence of Kobresia littledalei, the first chromosome-level genome in the family Cyperaceae.</title>
        <authorList>
            <person name="Qu G."/>
        </authorList>
    </citation>
    <scope>NUCLEOTIDE SEQUENCE</scope>
    <source>
        <strain evidence="7">C.B.Clarke</strain>
        <tissue evidence="7">Leaf</tissue>
    </source>
</reference>
<dbReference type="GO" id="GO:0005840">
    <property type="term" value="C:ribosome"/>
    <property type="evidence" value="ECO:0007669"/>
    <property type="project" value="UniProtKB-KW"/>
</dbReference>
<sequence>MQTLGLTLPLSTTPRLHASLAVSFGGIRLGTNSVRVATAAPSESRGRLVAVRMAKRQTELTEIRGKSTEELLEEVVDLKGELLMQKLLWSARKDYDQGSIRCNRKRIARMMTVKREREIAEGIGKRMSRKLDKKWKRSIVPRPPPSLRKMLEESKESEENNST</sequence>
<dbReference type="SUPFAM" id="SSF46561">
    <property type="entry name" value="Ribosomal protein L29 (L29p)"/>
    <property type="match status" value="1"/>
</dbReference>
<dbReference type="EMBL" id="SWLB01000006">
    <property type="protein sequence ID" value="KAF3337638.1"/>
    <property type="molecule type" value="Genomic_DNA"/>
</dbReference>
<dbReference type="InterPro" id="IPR050063">
    <property type="entry name" value="Ribosomal_protein_uL29"/>
</dbReference>